<organism evidence="2 3">
    <name type="scientific">Halodesulfovibrio spirochaetisodalis</name>
    <dbReference type="NCBI Taxonomy" id="1560234"/>
    <lineage>
        <taxon>Bacteria</taxon>
        <taxon>Pseudomonadati</taxon>
        <taxon>Thermodesulfobacteriota</taxon>
        <taxon>Desulfovibrionia</taxon>
        <taxon>Desulfovibrionales</taxon>
        <taxon>Desulfovibrionaceae</taxon>
        <taxon>Halodesulfovibrio</taxon>
    </lineage>
</organism>
<keyword evidence="1" id="KW-0378">Hydrolase</keyword>
<dbReference type="Gene3D" id="3.40.50.1240">
    <property type="entry name" value="Phosphoglycerate mutase-like"/>
    <property type="match status" value="1"/>
</dbReference>
<name>A0A1B7XL95_9BACT</name>
<dbReference type="InterPro" id="IPR029033">
    <property type="entry name" value="His_PPase_superfam"/>
</dbReference>
<dbReference type="OrthoDB" id="9781415at2"/>
<evidence type="ECO:0000256" key="1">
    <source>
        <dbReference type="ARBA" id="ARBA00022801"/>
    </source>
</evidence>
<dbReference type="AlphaFoldDB" id="A0A1B7XL95"/>
<proteinExistence type="predicted"/>
<dbReference type="STRING" id="1560234.SP90_03030"/>
<dbReference type="GO" id="GO:0004331">
    <property type="term" value="F:fructose-2,6-bisphosphate 2-phosphatase activity"/>
    <property type="evidence" value="ECO:0007669"/>
    <property type="project" value="TreeGrafter"/>
</dbReference>
<evidence type="ECO:0000313" key="3">
    <source>
        <dbReference type="Proteomes" id="UP000091979"/>
    </source>
</evidence>
<dbReference type="Pfam" id="PF00300">
    <property type="entry name" value="His_Phos_1"/>
    <property type="match status" value="1"/>
</dbReference>
<protein>
    <recommendedName>
        <fullName evidence="4">Phosphoglycerate mutase</fullName>
    </recommendedName>
</protein>
<dbReference type="GO" id="GO:0005829">
    <property type="term" value="C:cytosol"/>
    <property type="evidence" value="ECO:0007669"/>
    <property type="project" value="TreeGrafter"/>
</dbReference>
<dbReference type="Proteomes" id="UP000091979">
    <property type="component" value="Unassembled WGS sequence"/>
</dbReference>
<dbReference type="SMART" id="SM00855">
    <property type="entry name" value="PGAM"/>
    <property type="match status" value="1"/>
</dbReference>
<dbReference type="EMBL" id="JXMS01000003">
    <property type="protein sequence ID" value="OBQ56298.1"/>
    <property type="molecule type" value="Genomic_DNA"/>
</dbReference>
<evidence type="ECO:0000313" key="2">
    <source>
        <dbReference type="EMBL" id="OBQ56298.1"/>
    </source>
</evidence>
<reference evidence="2 3" key="1">
    <citation type="submission" date="2015-01" db="EMBL/GenBank/DDBJ databases">
        <title>Desulfovibrio sp. JC271 draft genome sequence.</title>
        <authorList>
            <person name="Shivani Y."/>
            <person name="Subhash Y."/>
            <person name="Sasikala C."/>
            <person name="Ramana C.V."/>
        </authorList>
    </citation>
    <scope>NUCLEOTIDE SEQUENCE [LARGE SCALE GENOMIC DNA]</scope>
    <source>
        <strain evidence="2 3">JC271</strain>
    </source>
</reference>
<comment type="caution">
    <text evidence="2">The sequence shown here is derived from an EMBL/GenBank/DDBJ whole genome shotgun (WGS) entry which is preliminary data.</text>
</comment>
<dbReference type="CDD" id="cd07067">
    <property type="entry name" value="HP_PGM_like"/>
    <property type="match status" value="1"/>
</dbReference>
<evidence type="ECO:0008006" key="4">
    <source>
        <dbReference type="Google" id="ProtNLM"/>
    </source>
</evidence>
<dbReference type="InterPro" id="IPR013078">
    <property type="entry name" value="His_Pase_superF_clade-1"/>
</dbReference>
<dbReference type="GO" id="GO:0045820">
    <property type="term" value="P:negative regulation of glycolytic process"/>
    <property type="evidence" value="ECO:0007669"/>
    <property type="project" value="TreeGrafter"/>
</dbReference>
<dbReference type="InterPro" id="IPR051695">
    <property type="entry name" value="Phosphoglycerate_Mutase"/>
</dbReference>
<accession>A0A1B7XL95</accession>
<dbReference type="PANTHER" id="PTHR46517:SF1">
    <property type="entry name" value="FRUCTOSE-2,6-BISPHOSPHATASE TIGAR"/>
    <property type="match status" value="1"/>
</dbReference>
<keyword evidence="3" id="KW-1185">Reference proteome</keyword>
<dbReference type="SUPFAM" id="SSF53254">
    <property type="entry name" value="Phosphoglycerate mutase-like"/>
    <property type="match status" value="1"/>
</dbReference>
<dbReference type="PANTHER" id="PTHR46517">
    <property type="entry name" value="FRUCTOSE-2,6-BISPHOSPHATASE TIGAR"/>
    <property type="match status" value="1"/>
</dbReference>
<dbReference type="GO" id="GO:0043456">
    <property type="term" value="P:regulation of pentose-phosphate shunt"/>
    <property type="evidence" value="ECO:0007669"/>
    <property type="project" value="TreeGrafter"/>
</dbReference>
<dbReference type="PATRIC" id="fig|1560234.3.peg.2061"/>
<dbReference type="RefSeq" id="WP_066852415.1">
    <property type="nucleotide sequence ID" value="NZ_JXMS01000003.1"/>
</dbReference>
<sequence>MEETYIGLLRHAPTGWNKVKRIQGQHDVPLLQDSYGLIDEWMSTLHKYPWSQLLTSDLSRAYLTALAVNKHLNLPLELDPRLREQDWGIWTGRFISQLRTYEPDEVLRQESAGWNFTPPQGESRTQVLQRTLNALHDATQKWNGKNILVVTHQGNIACVANHLMNKQFLPEEGKLVEKHALHRIVADHTHDTPKFSLIALNEVL</sequence>
<gene>
    <name evidence="2" type="ORF">SP90_03030</name>
</gene>